<dbReference type="EMBL" id="VYQF01000008">
    <property type="protein sequence ID" value="KAA9036317.1"/>
    <property type="molecule type" value="Genomic_DNA"/>
</dbReference>
<dbReference type="AlphaFoldDB" id="A0A5J5IBK7"/>
<gene>
    <name evidence="1" type="ORF">FW778_18960</name>
</gene>
<dbReference type="PROSITE" id="PS51257">
    <property type="entry name" value="PROKAR_LIPOPROTEIN"/>
    <property type="match status" value="1"/>
</dbReference>
<keyword evidence="2" id="KW-1185">Reference proteome</keyword>
<sequence>MKNAFQLLTVLSVFTFFASCKKHHDQPVTPPVIAYDADAQKFFDSSAIGDTSQMSAVSDFVKQLKDSSLWAKFTAIYPMVGGSGNTSKWNLKNPVNSDAAYRLTFTGTPTFSSSGVLFPTTSDFADTHFSDSLLAYNDNSISYFSATQNTTDGYDMGCSDNVSPYNEFAIYHSSDATNWYGYYQFGITPASTKGLFMLSATAGDVKRFENGIMTMSKGASPAIGFTGLPILIGSVSAAPTVGGRECALATIGKGFSDAEALTFYNIVKNFEARLRR</sequence>
<evidence type="ECO:0000313" key="2">
    <source>
        <dbReference type="Proteomes" id="UP000326903"/>
    </source>
</evidence>
<accession>A0A5J5IBK7</accession>
<dbReference type="RefSeq" id="WP_150416440.1">
    <property type="nucleotide sequence ID" value="NZ_VYQF01000008.1"/>
</dbReference>
<name>A0A5J5IBK7_9BACT</name>
<dbReference type="Proteomes" id="UP000326903">
    <property type="component" value="Unassembled WGS sequence"/>
</dbReference>
<protein>
    <submittedName>
        <fullName evidence="1">Uncharacterized protein</fullName>
    </submittedName>
</protein>
<evidence type="ECO:0000313" key="1">
    <source>
        <dbReference type="EMBL" id="KAA9036317.1"/>
    </source>
</evidence>
<proteinExistence type="predicted"/>
<organism evidence="1 2">
    <name type="scientific">Ginsengibacter hankyongi</name>
    <dbReference type="NCBI Taxonomy" id="2607284"/>
    <lineage>
        <taxon>Bacteria</taxon>
        <taxon>Pseudomonadati</taxon>
        <taxon>Bacteroidota</taxon>
        <taxon>Chitinophagia</taxon>
        <taxon>Chitinophagales</taxon>
        <taxon>Chitinophagaceae</taxon>
        <taxon>Ginsengibacter</taxon>
    </lineage>
</organism>
<comment type="caution">
    <text evidence="1">The sequence shown here is derived from an EMBL/GenBank/DDBJ whole genome shotgun (WGS) entry which is preliminary data.</text>
</comment>
<reference evidence="1 2" key="1">
    <citation type="submission" date="2019-09" db="EMBL/GenBank/DDBJ databases">
        <title>Draft genome sequence of Ginsengibacter sp. BR5-29.</title>
        <authorList>
            <person name="Im W.-T."/>
        </authorList>
    </citation>
    <scope>NUCLEOTIDE SEQUENCE [LARGE SCALE GENOMIC DNA]</scope>
    <source>
        <strain evidence="1 2">BR5-29</strain>
    </source>
</reference>